<accession>A0A7S2E5R8</accession>
<organism evidence="2">
    <name type="scientific">Ditylum brightwellii</name>
    <dbReference type="NCBI Taxonomy" id="49249"/>
    <lineage>
        <taxon>Eukaryota</taxon>
        <taxon>Sar</taxon>
        <taxon>Stramenopiles</taxon>
        <taxon>Ochrophyta</taxon>
        <taxon>Bacillariophyta</taxon>
        <taxon>Mediophyceae</taxon>
        <taxon>Lithodesmiophycidae</taxon>
        <taxon>Lithodesmiales</taxon>
        <taxon>Lithodesmiaceae</taxon>
        <taxon>Ditylum</taxon>
    </lineage>
</organism>
<reference evidence="2" key="1">
    <citation type="submission" date="2021-01" db="EMBL/GenBank/DDBJ databases">
        <authorList>
            <person name="Corre E."/>
            <person name="Pelletier E."/>
            <person name="Niang G."/>
            <person name="Scheremetjew M."/>
            <person name="Finn R."/>
            <person name="Kale V."/>
            <person name="Holt S."/>
            <person name="Cochrane G."/>
            <person name="Meng A."/>
            <person name="Brown T."/>
            <person name="Cohen L."/>
        </authorList>
    </citation>
    <scope>NUCLEOTIDE SEQUENCE</scope>
    <source>
        <strain evidence="2">Pop2</strain>
    </source>
</reference>
<dbReference type="AlphaFoldDB" id="A0A7S2E5R8"/>
<evidence type="ECO:0000313" key="2">
    <source>
        <dbReference type="EMBL" id="CAD9316875.1"/>
    </source>
</evidence>
<proteinExistence type="predicted"/>
<feature type="region of interest" description="Disordered" evidence="1">
    <location>
        <begin position="350"/>
        <end position="440"/>
    </location>
</feature>
<feature type="compositionally biased region" description="Basic residues" evidence="1">
    <location>
        <begin position="391"/>
        <end position="408"/>
    </location>
</feature>
<evidence type="ECO:0000256" key="1">
    <source>
        <dbReference type="SAM" id="MobiDB-lite"/>
    </source>
</evidence>
<sequence>MAIKAADHEFVRMQRLYILYRLPDLKIIDGIDVTEEERELARPNSLSGRRVNGKEWLTGVMSTITIGCEVEGEAHLDDDGITLGTHSSSEDSETLSIEEMRQVTRSCLEDSELSVHDELENKEIGHGRTHLSSEYSEFVVHNESIDEEMGQGIDCSENGERLKNDELINEEIGQGTNLSSDDGEGLINDELSVGTLASSEVFMMDVDGAVEVSLCDTFEDPQRELATTMLSKAVNQSLGKEDDSAYQRRSAVKKSQTRREMFLQLSSKAEVLEAGNMTPPRRCRSAGMTCKGDKAHVVKTTHSEGGAEHCQTSSEDFHPLVVQGDLAFLNTKIKKLPKNDSTSPALITLSFDNSSADPDNYRASKPLSEIPRGSRPPPCPTSTLRHFPQARTRRGREKNKPGRRRGRRIPIVPTRSMIDIDEDDEEGSSGDECVALRSSW</sequence>
<feature type="compositionally biased region" description="Acidic residues" evidence="1">
    <location>
        <begin position="419"/>
        <end position="429"/>
    </location>
</feature>
<dbReference type="EMBL" id="HBGN01005047">
    <property type="protein sequence ID" value="CAD9316875.1"/>
    <property type="molecule type" value="Transcribed_RNA"/>
</dbReference>
<gene>
    <name evidence="2" type="ORF">DBRI1063_LOCUS3282</name>
</gene>
<protein>
    <submittedName>
        <fullName evidence="2">Uncharacterized protein</fullName>
    </submittedName>
</protein>
<name>A0A7S2E5R8_9STRA</name>